<proteinExistence type="predicted"/>
<organism evidence="1 2">
    <name type="scientific">Coniosporium uncinatum</name>
    <dbReference type="NCBI Taxonomy" id="93489"/>
    <lineage>
        <taxon>Eukaryota</taxon>
        <taxon>Fungi</taxon>
        <taxon>Dikarya</taxon>
        <taxon>Ascomycota</taxon>
        <taxon>Pezizomycotina</taxon>
        <taxon>Dothideomycetes</taxon>
        <taxon>Dothideomycetes incertae sedis</taxon>
        <taxon>Coniosporium</taxon>
    </lineage>
</organism>
<reference evidence="1" key="1">
    <citation type="submission" date="2024-09" db="EMBL/GenBank/DDBJ databases">
        <title>Black Yeasts Isolated from many extreme environments.</title>
        <authorList>
            <person name="Coleine C."/>
            <person name="Stajich J.E."/>
            <person name="Selbmann L."/>
        </authorList>
    </citation>
    <scope>NUCLEOTIDE SEQUENCE</scope>
    <source>
        <strain evidence="1">CCFEE 5737</strain>
    </source>
</reference>
<evidence type="ECO:0000313" key="2">
    <source>
        <dbReference type="Proteomes" id="UP001186974"/>
    </source>
</evidence>
<sequence length="640" mass="71297">KTVADLEHSIRLAQDLSCDKSVTEEKIAALTDQLRVKDCEIERLRSDTDAQFASLEQKKSEEIAETKRLLDAAETAKKDNAASLDRYRTKTEMALKEQQNKATREKDDLHQQLAHAESVTKESERAMQKVRADTEDALRKQQEKSRADLGEYQRRLSEMEAAKTEVQATVDRIQEETERKWKQQEKAHELERQALRERALKAEASIQEYESTFQALSSRTSSQRPSNLASKEALPSQGPIQAESFGDQIFMREDTGSPQNDLGRCEKLDENGVSLVRVPETQYEEVPTDEDEPPKKIETFKQFNRRVESVDHDLIDGSSSPLSDPETIATPPPVRRGIVAGRQGESRALRELNIDATTPVRVAPPPGLAKRASDTSSSFGTSKPVINPFFDPERPFSRTHPNTASRMAPTMQRADAPGSTHPSARQPNHHVERDSRPYGSASLYPQSESIMTNEAESHLPPLSQSGQSSSPNYVDSAVSQKVTTYHRPNSRSNLLKEQPIATGSGKAPTSALGLKRRASINRGEELERSKRSKGTSSQALSQRNRADSHTSNRPISGTRTVVEETQSQTYPQSQDSSQALAFKSSQSQRQPLNRIPPVQSQMRSSQAARETGGAPSSRTTRRTVSTDQYNTRFSEELGHT</sequence>
<protein>
    <submittedName>
        <fullName evidence="1">Uncharacterized protein</fullName>
    </submittedName>
</protein>
<feature type="non-terminal residue" evidence="1">
    <location>
        <position position="1"/>
    </location>
</feature>
<comment type="caution">
    <text evidence="1">The sequence shown here is derived from an EMBL/GenBank/DDBJ whole genome shotgun (WGS) entry which is preliminary data.</text>
</comment>
<name>A0ACC3DPS1_9PEZI</name>
<keyword evidence="2" id="KW-1185">Reference proteome</keyword>
<gene>
    <name evidence="1" type="ORF">LTS18_007277</name>
</gene>
<evidence type="ECO:0000313" key="1">
    <source>
        <dbReference type="EMBL" id="KAK3078531.1"/>
    </source>
</evidence>
<accession>A0ACC3DPS1</accession>
<dbReference type="Proteomes" id="UP001186974">
    <property type="component" value="Unassembled WGS sequence"/>
</dbReference>
<dbReference type="EMBL" id="JAWDJW010001818">
    <property type="protein sequence ID" value="KAK3078531.1"/>
    <property type="molecule type" value="Genomic_DNA"/>
</dbReference>